<accession>G4A7U0</accession>
<evidence type="ECO:0000313" key="2">
    <source>
        <dbReference type="Proteomes" id="UP000005508"/>
    </source>
</evidence>
<proteinExistence type="predicted"/>
<dbReference type="RefSeq" id="WP_005556958.1">
    <property type="nucleotide sequence ID" value="NZ_AEJM01000016.1"/>
</dbReference>
<evidence type="ECO:0000313" key="1">
    <source>
        <dbReference type="EMBL" id="EGY34494.1"/>
    </source>
</evidence>
<organism evidence="1 2">
    <name type="scientific">Aggregatibacter actinomycetemcomitans serotype e str. SC1083</name>
    <dbReference type="NCBI Taxonomy" id="907488"/>
    <lineage>
        <taxon>Bacteria</taxon>
        <taxon>Pseudomonadati</taxon>
        <taxon>Pseudomonadota</taxon>
        <taxon>Gammaproteobacteria</taxon>
        <taxon>Pasteurellales</taxon>
        <taxon>Pasteurellaceae</taxon>
        <taxon>Aggregatibacter</taxon>
    </lineage>
</organism>
<comment type="caution">
    <text evidence="1">The sequence shown here is derived from an EMBL/GenBank/DDBJ whole genome shotgun (WGS) entry which is preliminary data.</text>
</comment>
<dbReference type="AlphaFoldDB" id="G4A7U0"/>
<dbReference type="EMBL" id="AEJM01000016">
    <property type="protein sequence ID" value="EGY34494.1"/>
    <property type="molecule type" value="Genomic_DNA"/>
</dbReference>
<dbReference type="PATRIC" id="fig|907488.3.peg.873"/>
<dbReference type="Proteomes" id="UP000005508">
    <property type="component" value="Unassembled WGS sequence"/>
</dbReference>
<sequence>MLGYNGDKNRKIKYPDEFSTEEWQFNGKTGEKVRSQKTTFFERWLCQRPR</sequence>
<protein>
    <submittedName>
        <fullName evidence="1">Uncharacterized protein</fullName>
    </submittedName>
</protein>
<name>G4A7U0_AGGAC</name>
<reference evidence="1 2" key="1">
    <citation type="submission" date="2010-10" db="EMBL/GenBank/DDBJ databases">
        <authorList>
            <person name="Chen C."/>
            <person name="Kittichotirat W."/>
            <person name="Asikainen S."/>
            <person name="Bumgarner R."/>
        </authorList>
    </citation>
    <scope>NUCLEOTIDE SEQUENCE [LARGE SCALE GENOMIC DNA]</scope>
    <source>
        <strain evidence="1 2">SC1083</strain>
    </source>
</reference>
<gene>
    <name evidence="1" type="ORF">SC1083_0886</name>
</gene>